<dbReference type="PROSITE" id="PS51820">
    <property type="entry name" value="PA14"/>
    <property type="match status" value="1"/>
</dbReference>
<dbReference type="GO" id="GO:0020037">
    <property type="term" value="F:heme binding"/>
    <property type="evidence" value="ECO:0007669"/>
    <property type="project" value="InterPro"/>
</dbReference>
<proteinExistence type="predicted"/>
<keyword evidence="3 4" id="KW-0408">Iron</keyword>
<reference evidence="7" key="2">
    <citation type="submission" date="2020-09" db="EMBL/GenBank/DDBJ databases">
        <authorList>
            <person name="Sun Q."/>
            <person name="Kim S."/>
        </authorList>
    </citation>
    <scope>NUCLEOTIDE SEQUENCE</scope>
    <source>
        <strain evidence="7">KCTC 12988</strain>
    </source>
</reference>
<protein>
    <recommendedName>
        <fullName evidence="9">Cytochrome c</fullName>
    </recommendedName>
</protein>
<dbReference type="EMBL" id="BMXI01000006">
    <property type="protein sequence ID" value="GHC51714.1"/>
    <property type="molecule type" value="Genomic_DNA"/>
</dbReference>
<reference evidence="7" key="1">
    <citation type="journal article" date="2014" name="Int. J. Syst. Evol. Microbiol.">
        <title>Complete genome sequence of Corynebacterium casei LMG S-19264T (=DSM 44701T), isolated from a smear-ripened cheese.</title>
        <authorList>
            <consortium name="US DOE Joint Genome Institute (JGI-PGF)"/>
            <person name="Walter F."/>
            <person name="Albersmeier A."/>
            <person name="Kalinowski J."/>
            <person name="Ruckert C."/>
        </authorList>
    </citation>
    <scope>NUCLEOTIDE SEQUENCE</scope>
    <source>
        <strain evidence="7">KCTC 12988</strain>
    </source>
</reference>
<dbReference type="GO" id="GO:0046872">
    <property type="term" value="F:metal ion binding"/>
    <property type="evidence" value="ECO:0007669"/>
    <property type="project" value="UniProtKB-KW"/>
</dbReference>
<dbReference type="SUPFAM" id="SSF56988">
    <property type="entry name" value="Anthrax protective antigen"/>
    <property type="match status" value="1"/>
</dbReference>
<sequence>MFLTLSFYFTIIQNRNDTYRNFRLIPAVNPHHDSALMNFSQPHPQLAALCLLFGTSVSHAELLATYTQGESTDSHLVRLPALHVPADTPATPLLEAAPFTVTWTGKLVVEKRQRLYFSFAGNGSASLSVAGEEVLSEEGELGGEKSERLRLNSGEHEISLTYTAPEEGESRFQLLWEERAFPTEPIPPNAFAKIDPSLAKDALAYQGREIFGRQLCIKCHVSTQGFGPNGMPELAHVPPILGLTGDRLKQDWLARWIADPSFYRPDTNMPRLVEDNDEGRQQAADLAAYLMSMKSGAEPVQVEGDSQDGGAVFHKLACVTCHGLPTEGAPSDNRVPLIHLAEKFQPSALRDFLLNPSQLSPHTRMPNFRLSEEEATNLTSYLQEASAKAEKPELVFPEGDASKGAGHSLSMQCGACHAGLPYDPSKLPSFETIVQKPWDQAACYDSPGSHLNLPPQAGAALEALRSEHLESLKNDTAASLAERQLRTLRCDACHTRDEVPALLGSLHSQTSALAAHLHVEEKLDQSLPRLTHTGAMLHTDYLTNILKGEAEPRPRPWLDARMPGFANHSPESFAIGLAQQHGLAPSKQNKEEPNQELATLGEEIIGSDTGFGCTTCHGVGDQDPTAAFEVMGINFDQTKHRLRESFFFQWMHDPTRITPDTKMPRYADESGKTPLPVLNNDSEKQFEAIWEFLKSQ</sequence>
<feature type="domain" description="Cytochrome c" evidence="5">
    <location>
        <begin position="202"/>
        <end position="294"/>
    </location>
</feature>
<feature type="domain" description="Cytochrome c" evidence="5">
    <location>
        <begin position="596"/>
        <end position="696"/>
    </location>
</feature>
<dbReference type="InterPro" id="IPR037524">
    <property type="entry name" value="PA14/GLEYA"/>
</dbReference>
<evidence type="ECO:0000259" key="6">
    <source>
        <dbReference type="PROSITE" id="PS51820"/>
    </source>
</evidence>
<dbReference type="PROSITE" id="PS51007">
    <property type="entry name" value="CYTC"/>
    <property type="match status" value="3"/>
</dbReference>
<dbReference type="Pfam" id="PF00034">
    <property type="entry name" value="Cytochrom_C"/>
    <property type="match status" value="2"/>
</dbReference>
<keyword evidence="1 4" id="KW-0349">Heme</keyword>
<evidence type="ECO:0008006" key="9">
    <source>
        <dbReference type="Google" id="ProtNLM"/>
    </source>
</evidence>
<evidence type="ECO:0000256" key="4">
    <source>
        <dbReference type="PROSITE-ProRule" id="PRU00433"/>
    </source>
</evidence>
<dbReference type="GO" id="GO:0009055">
    <property type="term" value="F:electron transfer activity"/>
    <property type="evidence" value="ECO:0007669"/>
    <property type="project" value="InterPro"/>
</dbReference>
<dbReference type="Proteomes" id="UP000644507">
    <property type="component" value="Unassembled WGS sequence"/>
</dbReference>
<keyword evidence="2 4" id="KW-0479">Metal-binding</keyword>
<evidence type="ECO:0000256" key="2">
    <source>
        <dbReference type="ARBA" id="ARBA00022723"/>
    </source>
</evidence>
<dbReference type="InterPro" id="IPR036909">
    <property type="entry name" value="Cyt_c-like_dom_sf"/>
</dbReference>
<evidence type="ECO:0000313" key="7">
    <source>
        <dbReference type="EMBL" id="GHC51714.1"/>
    </source>
</evidence>
<dbReference type="Gene3D" id="3.90.182.10">
    <property type="entry name" value="Toxin - Anthrax Protective Antigen,domain 1"/>
    <property type="match status" value="1"/>
</dbReference>
<feature type="domain" description="Cytochrome c" evidence="5">
    <location>
        <begin position="304"/>
        <end position="386"/>
    </location>
</feature>
<feature type="domain" description="PA14" evidence="6">
    <location>
        <begin position="47"/>
        <end position="190"/>
    </location>
</feature>
<gene>
    <name evidence="7" type="ORF">GCM10007100_17470</name>
</gene>
<evidence type="ECO:0000259" key="5">
    <source>
        <dbReference type="PROSITE" id="PS51007"/>
    </source>
</evidence>
<evidence type="ECO:0000313" key="8">
    <source>
        <dbReference type="Proteomes" id="UP000644507"/>
    </source>
</evidence>
<keyword evidence="8" id="KW-1185">Reference proteome</keyword>
<dbReference type="Gene3D" id="1.10.760.10">
    <property type="entry name" value="Cytochrome c-like domain"/>
    <property type="match status" value="3"/>
</dbReference>
<dbReference type="PANTHER" id="PTHR33751">
    <property type="entry name" value="CBB3-TYPE CYTOCHROME C OXIDASE SUBUNIT FIXP"/>
    <property type="match status" value="1"/>
</dbReference>
<evidence type="ECO:0000256" key="3">
    <source>
        <dbReference type="ARBA" id="ARBA00023004"/>
    </source>
</evidence>
<dbReference type="PANTHER" id="PTHR33751:SF1">
    <property type="entry name" value="CBB3-TYPE CYTOCHROME C OXIDASE SUBUNIT FIXP"/>
    <property type="match status" value="1"/>
</dbReference>
<dbReference type="InterPro" id="IPR050597">
    <property type="entry name" value="Cytochrome_c_Oxidase_Subunit"/>
</dbReference>
<name>A0A918TPZ9_9BACT</name>
<dbReference type="AlphaFoldDB" id="A0A918TPZ9"/>
<accession>A0A918TPZ9</accession>
<evidence type="ECO:0000256" key="1">
    <source>
        <dbReference type="ARBA" id="ARBA00022617"/>
    </source>
</evidence>
<organism evidence="7 8">
    <name type="scientific">Roseibacillus persicicus</name>
    <dbReference type="NCBI Taxonomy" id="454148"/>
    <lineage>
        <taxon>Bacteria</taxon>
        <taxon>Pseudomonadati</taxon>
        <taxon>Verrucomicrobiota</taxon>
        <taxon>Verrucomicrobiia</taxon>
        <taxon>Verrucomicrobiales</taxon>
        <taxon>Verrucomicrobiaceae</taxon>
        <taxon>Roseibacillus</taxon>
    </lineage>
</organism>
<dbReference type="SUPFAM" id="SSF46626">
    <property type="entry name" value="Cytochrome c"/>
    <property type="match status" value="3"/>
</dbReference>
<comment type="caution">
    <text evidence="7">The sequence shown here is derived from an EMBL/GenBank/DDBJ whole genome shotgun (WGS) entry which is preliminary data.</text>
</comment>
<dbReference type="InterPro" id="IPR009056">
    <property type="entry name" value="Cyt_c-like_dom"/>
</dbReference>